<reference evidence="1 2" key="1">
    <citation type="submission" date="2018-08" db="EMBL/GenBank/DDBJ databases">
        <title>Genome and evolution of the arbuscular mycorrhizal fungus Diversispora epigaea (formerly Glomus versiforme) and its bacterial endosymbionts.</title>
        <authorList>
            <person name="Sun X."/>
            <person name="Fei Z."/>
            <person name="Harrison M."/>
        </authorList>
    </citation>
    <scope>NUCLEOTIDE SEQUENCE [LARGE SCALE GENOMIC DNA]</scope>
    <source>
        <strain evidence="1 2">IT104</strain>
    </source>
</reference>
<protein>
    <submittedName>
        <fullName evidence="1">Uncharacterized protein</fullName>
    </submittedName>
</protein>
<dbReference type="EMBL" id="PQFF01000504">
    <property type="protein sequence ID" value="RHZ46837.1"/>
    <property type="molecule type" value="Genomic_DNA"/>
</dbReference>
<gene>
    <name evidence="1" type="ORF">Glove_606g17</name>
</gene>
<proteinExistence type="predicted"/>
<dbReference type="AlphaFoldDB" id="A0A397G8B7"/>
<keyword evidence="2" id="KW-1185">Reference proteome</keyword>
<comment type="caution">
    <text evidence="1">The sequence shown here is derived from an EMBL/GenBank/DDBJ whole genome shotgun (WGS) entry which is preliminary data.</text>
</comment>
<evidence type="ECO:0000313" key="1">
    <source>
        <dbReference type="EMBL" id="RHZ46837.1"/>
    </source>
</evidence>
<evidence type="ECO:0000313" key="2">
    <source>
        <dbReference type="Proteomes" id="UP000266861"/>
    </source>
</evidence>
<name>A0A397G8B7_9GLOM</name>
<sequence length="61" mass="7086">MFGYNITLANLIMIIHERFLHVTLQNTGTKIKIIQLVSDKLVQIKHYKNSSNYIHTSIESN</sequence>
<organism evidence="1 2">
    <name type="scientific">Diversispora epigaea</name>
    <dbReference type="NCBI Taxonomy" id="1348612"/>
    <lineage>
        <taxon>Eukaryota</taxon>
        <taxon>Fungi</taxon>
        <taxon>Fungi incertae sedis</taxon>
        <taxon>Mucoromycota</taxon>
        <taxon>Glomeromycotina</taxon>
        <taxon>Glomeromycetes</taxon>
        <taxon>Diversisporales</taxon>
        <taxon>Diversisporaceae</taxon>
        <taxon>Diversispora</taxon>
    </lineage>
</organism>
<accession>A0A397G8B7</accession>
<dbReference type="Proteomes" id="UP000266861">
    <property type="component" value="Unassembled WGS sequence"/>
</dbReference>